<dbReference type="RefSeq" id="WP_135945175.1">
    <property type="nucleotide sequence ID" value="NZ_BMEI01000003.1"/>
</dbReference>
<organism evidence="3 4">
    <name type="scientific">Marinicauda pacifica</name>
    <dbReference type="NCBI Taxonomy" id="1133559"/>
    <lineage>
        <taxon>Bacteria</taxon>
        <taxon>Pseudomonadati</taxon>
        <taxon>Pseudomonadota</taxon>
        <taxon>Alphaproteobacteria</taxon>
        <taxon>Maricaulales</taxon>
        <taxon>Maricaulaceae</taxon>
        <taxon>Marinicauda</taxon>
    </lineage>
</organism>
<name>A0A4S2H9C9_9PROT</name>
<protein>
    <submittedName>
        <fullName evidence="3">Molecular chaperone DnaJ</fullName>
    </submittedName>
</protein>
<accession>A0A4S2H9C9</accession>
<dbReference type="CDD" id="cd06257">
    <property type="entry name" value="DnaJ"/>
    <property type="match status" value="1"/>
</dbReference>
<dbReference type="PRINTS" id="PR00625">
    <property type="entry name" value="JDOMAIN"/>
</dbReference>
<gene>
    <name evidence="3" type="ORF">E5162_10255</name>
</gene>
<proteinExistence type="predicted"/>
<feature type="domain" description="J" evidence="2">
    <location>
        <begin position="150"/>
        <end position="207"/>
    </location>
</feature>
<sequence>MSQDYRYRPRFKDIRIKPPKDEPRAQERVCEYPKCNRKADSRAPKGPKQLHEYYWFCQGHAGEYNKSWNFFEGMSESAAKSYQESMSYGHRPTWSFARAGSTRKQAERASVDWQKAFFDPHSFFGDRPPPSHEKAKARQEGPRLGRLLERALDEMGLEYGCDKSTVRKRYAELLRTYHPDSNGGDRSYEDRLQKVVAAYQILKSSGHA</sequence>
<dbReference type="InterPro" id="IPR001623">
    <property type="entry name" value="DnaJ_domain"/>
</dbReference>
<dbReference type="AlphaFoldDB" id="A0A4S2H9C9"/>
<comment type="caution">
    <text evidence="3">The sequence shown here is derived from an EMBL/GenBank/DDBJ whole genome shotgun (WGS) entry which is preliminary data.</text>
</comment>
<reference evidence="3 4" key="1">
    <citation type="journal article" date="2013" name="Int. J. Syst. Evol. Microbiol.">
        <title>Marinicauda pacifica gen. nov., sp. nov., a prosthecate alphaproteobacterium of the family Hyphomonadaceae isolated from deep seawater.</title>
        <authorList>
            <person name="Zhang X.Y."/>
            <person name="Li G.W."/>
            <person name="Wang C.S."/>
            <person name="Zhang Y.J."/>
            <person name="Xu X.W."/>
            <person name="Li H."/>
            <person name="Liu A."/>
            <person name="Liu C."/>
            <person name="Xie B.B."/>
            <person name="Qin Q.L."/>
            <person name="Xu Z."/>
            <person name="Chen X.L."/>
            <person name="Zhou B.C."/>
            <person name="Zhang Y.Z."/>
        </authorList>
    </citation>
    <scope>NUCLEOTIDE SEQUENCE [LARGE SCALE GENOMIC DNA]</scope>
    <source>
        <strain evidence="3 4">P-1 km-3</strain>
    </source>
</reference>
<dbReference type="InterPro" id="IPR036869">
    <property type="entry name" value="J_dom_sf"/>
</dbReference>
<dbReference type="Pfam" id="PF00226">
    <property type="entry name" value="DnaJ"/>
    <property type="match status" value="1"/>
</dbReference>
<evidence type="ECO:0000259" key="2">
    <source>
        <dbReference type="PROSITE" id="PS50076"/>
    </source>
</evidence>
<feature type="region of interest" description="Disordered" evidence="1">
    <location>
        <begin position="1"/>
        <end position="26"/>
    </location>
</feature>
<dbReference type="Gene3D" id="1.10.287.110">
    <property type="entry name" value="DnaJ domain"/>
    <property type="match status" value="1"/>
</dbReference>
<evidence type="ECO:0000313" key="4">
    <source>
        <dbReference type="Proteomes" id="UP000305451"/>
    </source>
</evidence>
<evidence type="ECO:0000313" key="3">
    <source>
        <dbReference type="EMBL" id="TGY92042.1"/>
    </source>
</evidence>
<dbReference type="Proteomes" id="UP000305451">
    <property type="component" value="Unassembled WGS sequence"/>
</dbReference>
<dbReference type="OrthoDB" id="9786294at2"/>
<dbReference type="SMART" id="SM00271">
    <property type="entry name" value="DnaJ"/>
    <property type="match status" value="1"/>
</dbReference>
<dbReference type="SUPFAM" id="SSF46565">
    <property type="entry name" value="Chaperone J-domain"/>
    <property type="match status" value="1"/>
</dbReference>
<dbReference type="PROSITE" id="PS50076">
    <property type="entry name" value="DNAJ_2"/>
    <property type="match status" value="1"/>
</dbReference>
<keyword evidence="4" id="KW-1185">Reference proteome</keyword>
<evidence type="ECO:0000256" key="1">
    <source>
        <dbReference type="SAM" id="MobiDB-lite"/>
    </source>
</evidence>
<dbReference type="EMBL" id="SRXV01000003">
    <property type="protein sequence ID" value="TGY92042.1"/>
    <property type="molecule type" value="Genomic_DNA"/>
</dbReference>